<dbReference type="PANTHER" id="PTHR35868">
    <property type="entry name" value="DUF2804 DOMAIN-CONTAINING PROTEIN-RELATED"/>
    <property type="match status" value="1"/>
</dbReference>
<evidence type="ECO:0000313" key="2">
    <source>
        <dbReference type="Proteomes" id="UP000196573"/>
    </source>
</evidence>
<dbReference type="InterPro" id="IPR021243">
    <property type="entry name" value="DUF2804"/>
</dbReference>
<dbReference type="EMBL" id="FWPT01000002">
    <property type="protein sequence ID" value="SMA38151.1"/>
    <property type="molecule type" value="Genomic_DNA"/>
</dbReference>
<sequence>MTNTQFKLIENGRVKQGLHSQPVDEINFRDFHLRTAMGKTAGAFKRWFGFNQFQFVSAICPELIVGAAIVDTRIAVVSFVYIYHTASGKLHSYQFKAPTFGGFSSVNQTPDNGTWYFRQGQNSVELSCANNERTLTVRLKDGTSVDMTFPMEEFDPIRLATRVDINGFAYTQKMAGVPCKGQVSCKSGTFDLEELKACASLDWSAGYLRRRCFWNWICLSGQMDDGRAIGVNGACFTNESSFNENGFWVDGKLYILPGIAFDYDPDKLFEPWSIYSNNQHSNNTVEGQHPGGNKLNLTFYPEGAQVEKNNFMIMASNFHQLFGHFEGELTTADGEVITIDKIYGFTEEHYAKW</sequence>
<dbReference type="PANTHER" id="PTHR35868:SF4">
    <property type="entry name" value="DUF2804 DOMAIN-CONTAINING PROTEIN"/>
    <property type="match status" value="1"/>
</dbReference>
<reference evidence="1 2" key="1">
    <citation type="submission" date="2017-03" db="EMBL/GenBank/DDBJ databases">
        <authorList>
            <person name="Afonso C.L."/>
            <person name="Miller P.J."/>
            <person name="Scott M.A."/>
            <person name="Spackman E."/>
            <person name="Goraichik I."/>
            <person name="Dimitrov K.M."/>
            <person name="Suarez D.L."/>
            <person name="Swayne D.E."/>
        </authorList>
    </citation>
    <scope>NUCLEOTIDE SEQUENCE [LARGE SCALE GENOMIC DNA]</scope>
    <source>
        <strain evidence="1">SB41UT1</strain>
    </source>
</reference>
<accession>A0A1X7AG27</accession>
<dbReference type="Proteomes" id="UP000196573">
    <property type="component" value="Unassembled WGS sequence"/>
</dbReference>
<dbReference type="Pfam" id="PF10974">
    <property type="entry name" value="DUF2804"/>
    <property type="match status" value="1"/>
</dbReference>
<dbReference type="RefSeq" id="WP_087107228.1">
    <property type="nucleotide sequence ID" value="NZ_CBCSCN010000001.1"/>
</dbReference>
<evidence type="ECO:0008006" key="3">
    <source>
        <dbReference type="Google" id="ProtNLM"/>
    </source>
</evidence>
<keyword evidence="2" id="KW-1185">Reference proteome</keyword>
<proteinExistence type="predicted"/>
<organism evidence="1 2">
    <name type="scientific">Parendozoicomonas haliclonae</name>
    <dbReference type="NCBI Taxonomy" id="1960125"/>
    <lineage>
        <taxon>Bacteria</taxon>
        <taxon>Pseudomonadati</taxon>
        <taxon>Pseudomonadota</taxon>
        <taxon>Gammaproteobacteria</taxon>
        <taxon>Oceanospirillales</taxon>
        <taxon>Endozoicomonadaceae</taxon>
        <taxon>Parendozoicomonas</taxon>
    </lineage>
</organism>
<evidence type="ECO:0000313" key="1">
    <source>
        <dbReference type="EMBL" id="SMA38151.1"/>
    </source>
</evidence>
<dbReference type="AlphaFoldDB" id="A0A1X7AG27"/>
<protein>
    <recommendedName>
        <fullName evidence="3">DUF2804 domain-containing protein</fullName>
    </recommendedName>
</protein>
<name>A0A1X7AG27_9GAMM</name>
<dbReference type="OrthoDB" id="9134802at2"/>
<gene>
    <name evidence="1" type="ORF">EHSB41UT_00841</name>
</gene>